<reference evidence="2" key="1">
    <citation type="submission" date="2020-11" db="EMBL/GenBank/DDBJ databases">
        <authorList>
            <person name="Tran Van P."/>
        </authorList>
    </citation>
    <scope>NUCLEOTIDE SEQUENCE</scope>
</reference>
<accession>A0A7R9MS97</accession>
<dbReference type="AlphaFoldDB" id="A0A7R9MS97"/>
<protein>
    <submittedName>
        <fullName evidence="2">Uncharacterized protein</fullName>
    </submittedName>
</protein>
<feature type="compositionally biased region" description="Basic and acidic residues" evidence="1">
    <location>
        <begin position="13"/>
        <end position="32"/>
    </location>
</feature>
<feature type="non-terminal residue" evidence="2">
    <location>
        <position position="32"/>
    </location>
</feature>
<evidence type="ECO:0000313" key="3">
    <source>
        <dbReference type="Proteomes" id="UP000728032"/>
    </source>
</evidence>
<feature type="region of interest" description="Disordered" evidence="1">
    <location>
        <begin position="1"/>
        <end position="32"/>
    </location>
</feature>
<sequence length="32" mass="3487">METTITVTSNDTKSAEESDEAIVKESGEQDLK</sequence>
<dbReference type="EMBL" id="CAJPVJ010044450">
    <property type="protein sequence ID" value="CAG2182373.1"/>
    <property type="molecule type" value="Genomic_DNA"/>
</dbReference>
<proteinExistence type="predicted"/>
<evidence type="ECO:0000256" key="1">
    <source>
        <dbReference type="SAM" id="MobiDB-lite"/>
    </source>
</evidence>
<evidence type="ECO:0000313" key="2">
    <source>
        <dbReference type="EMBL" id="CAD7665236.1"/>
    </source>
</evidence>
<dbReference type="Proteomes" id="UP000728032">
    <property type="component" value="Unassembled WGS sequence"/>
</dbReference>
<feature type="compositionally biased region" description="Polar residues" evidence="1">
    <location>
        <begin position="1"/>
        <end position="12"/>
    </location>
</feature>
<gene>
    <name evidence="2" type="ORF">ONB1V03_LOCUS21794</name>
</gene>
<dbReference type="EMBL" id="OC959275">
    <property type="protein sequence ID" value="CAD7665236.1"/>
    <property type="molecule type" value="Genomic_DNA"/>
</dbReference>
<dbReference type="OrthoDB" id="422362at2759"/>
<name>A0A7R9MS97_9ACAR</name>
<organism evidence="2">
    <name type="scientific">Oppiella nova</name>
    <dbReference type="NCBI Taxonomy" id="334625"/>
    <lineage>
        <taxon>Eukaryota</taxon>
        <taxon>Metazoa</taxon>
        <taxon>Ecdysozoa</taxon>
        <taxon>Arthropoda</taxon>
        <taxon>Chelicerata</taxon>
        <taxon>Arachnida</taxon>
        <taxon>Acari</taxon>
        <taxon>Acariformes</taxon>
        <taxon>Sarcoptiformes</taxon>
        <taxon>Oribatida</taxon>
        <taxon>Brachypylina</taxon>
        <taxon>Oppioidea</taxon>
        <taxon>Oppiidae</taxon>
        <taxon>Oppiella</taxon>
    </lineage>
</organism>
<keyword evidence="3" id="KW-1185">Reference proteome</keyword>